<dbReference type="Proteomes" id="UP001341281">
    <property type="component" value="Chromosome 04"/>
</dbReference>
<proteinExistence type="predicted"/>
<protein>
    <submittedName>
        <fullName evidence="2">Uncharacterized protein</fullName>
    </submittedName>
</protein>
<dbReference type="AlphaFoldDB" id="A0AAQ3TEQ4"/>
<organism evidence="2 3">
    <name type="scientific">Paspalum notatum var. saurae</name>
    <dbReference type="NCBI Taxonomy" id="547442"/>
    <lineage>
        <taxon>Eukaryota</taxon>
        <taxon>Viridiplantae</taxon>
        <taxon>Streptophyta</taxon>
        <taxon>Embryophyta</taxon>
        <taxon>Tracheophyta</taxon>
        <taxon>Spermatophyta</taxon>
        <taxon>Magnoliopsida</taxon>
        <taxon>Liliopsida</taxon>
        <taxon>Poales</taxon>
        <taxon>Poaceae</taxon>
        <taxon>PACMAD clade</taxon>
        <taxon>Panicoideae</taxon>
        <taxon>Andropogonodae</taxon>
        <taxon>Paspaleae</taxon>
        <taxon>Paspalinae</taxon>
        <taxon>Paspalum</taxon>
    </lineage>
</organism>
<evidence type="ECO:0000256" key="1">
    <source>
        <dbReference type="SAM" id="MobiDB-lite"/>
    </source>
</evidence>
<feature type="compositionally biased region" description="Basic residues" evidence="1">
    <location>
        <begin position="205"/>
        <end position="225"/>
    </location>
</feature>
<feature type="compositionally biased region" description="Low complexity" evidence="1">
    <location>
        <begin position="91"/>
        <end position="107"/>
    </location>
</feature>
<sequence length="365" mass="41103">MLDTVVADTDVKIRSRPKGVGIKLVFMGRAFSNKEPKRERKRKYRSWNQNGCTWLSNSAVNKPYCNTGPSGSRSIPSLPLSLPASRAAALNLPRPRAAAPTSPLLRRAAPRPRDPPQPPPRIITRRRPLLPWIPRLRLPRDSPASLSRAVASARPCRRSLHALGERAGGGPRAQGRGERGARRDEDQRECDQVQGRQHAAEPRMARAHCRRSLHTPARRRRRRCRLRVTPPQRLPRSGEMAKKNVEVIMDMPKEMARSLLKYIQQKLVSNYTNKAKKLQHGRTNCSANKSLVCVPFLFPINTIVVLIGCSACQDANQEARLGYLFKATYMNCYISSSLCEATPYLTSNLEEDLRIEFLVKNLVPS</sequence>
<accession>A0AAQ3TEQ4</accession>
<reference evidence="2 3" key="1">
    <citation type="submission" date="2024-02" db="EMBL/GenBank/DDBJ databases">
        <title>High-quality chromosome-scale genome assembly of Pensacola bahiagrass (Paspalum notatum Flugge var. saurae).</title>
        <authorList>
            <person name="Vega J.M."/>
            <person name="Podio M."/>
            <person name="Orjuela J."/>
            <person name="Siena L.A."/>
            <person name="Pessino S.C."/>
            <person name="Combes M.C."/>
            <person name="Mariac C."/>
            <person name="Albertini E."/>
            <person name="Pupilli F."/>
            <person name="Ortiz J.P.A."/>
            <person name="Leblanc O."/>
        </authorList>
    </citation>
    <scope>NUCLEOTIDE SEQUENCE [LARGE SCALE GENOMIC DNA]</scope>
    <source>
        <strain evidence="2">R1</strain>
        <tissue evidence="2">Leaf</tissue>
    </source>
</reference>
<dbReference type="EMBL" id="CP144748">
    <property type="protein sequence ID" value="WVZ71434.1"/>
    <property type="molecule type" value="Genomic_DNA"/>
</dbReference>
<keyword evidence="3" id="KW-1185">Reference proteome</keyword>
<gene>
    <name evidence="2" type="ORF">U9M48_020022</name>
</gene>
<feature type="region of interest" description="Disordered" evidence="1">
    <location>
        <begin position="91"/>
        <end position="225"/>
    </location>
</feature>
<feature type="compositionally biased region" description="Basic and acidic residues" evidence="1">
    <location>
        <begin position="175"/>
        <end position="191"/>
    </location>
</feature>
<name>A0AAQ3TEQ4_PASNO</name>
<evidence type="ECO:0000313" key="2">
    <source>
        <dbReference type="EMBL" id="WVZ71434.1"/>
    </source>
</evidence>
<evidence type="ECO:0000313" key="3">
    <source>
        <dbReference type="Proteomes" id="UP001341281"/>
    </source>
</evidence>